<keyword evidence="2" id="KW-1185">Reference proteome</keyword>
<accession>A0A1N6JQE4</accession>
<protein>
    <submittedName>
        <fullName evidence="1">Uncharacterized protein</fullName>
    </submittedName>
</protein>
<dbReference type="STRING" id="536979.SAMN04488055_4275"/>
<sequence>MRYFLLTLAVLTACNPTREKTDTANYDVISEKCFVMREHPIVTDSLVNASRELLVQYLKEQQFPVRYIKKDSLMFRRQNGLQVDLVLPTPQDAWESNTIIVFDPAKNPLFVNLHKGTAQVEQYIREK</sequence>
<evidence type="ECO:0000313" key="2">
    <source>
        <dbReference type="Proteomes" id="UP000185003"/>
    </source>
</evidence>
<dbReference type="AlphaFoldDB" id="A0A1N6JQE4"/>
<reference evidence="1 2" key="1">
    <citation type="submission" date="2016-11" db="EMBL/GenBank/DDBJ databases">
        <authorList>
            <person name="Jaros S."/>
            <person name="Januszkiewicz K."/>
            <person name="Wedrychowicz H."/>
        </authorList>
    </citation>
    <scope>NUCLEOTIDE SEQUENCE [LARGE SCALE GENOMIC DNA]</scope>
    <source>
        <strain evidence="1 2">DSM 24787</strain>
    </source>
</reference>
<gene>
    <name evidence="1" type="ORF">SAMN04488055_4275</name>
</gene>
<dbReference type="OrthoDB" id="672708at2"/>
<name>A0A1N6JQE4_9BACT</name>
<evidence type="ECO:0000313" key="1">
    <source>
        <dbReference type="EMBL" id="SIO46568.1"/>
    </source>
</evidence>
<dbReference type="EMBL" id="FSRA01000002">
    <property type="protein sequence ID" value="SIO46568.1"/>
    <property type="molecule type" value="Genomic_DNA"/>
</dbReference>
<dbReference type="Proteomes" id="UP000185003">
    <property type="component" value="Unassembled WGS sequence"/>
</dbReference>
<proteinExistence type="predicted"/>
<dbReference type="RefSeq" id="WP_074241638.1">
    <property type="nucleotide sequence ID" value="NZ_FSRA01000002.1"/>
</dbReference>
<organism evidence="1 2">
    <name type="scientific">Chitinophaga niabensis</name>
    <dbReference type="NCBI Taxonomy" id="536979"/>
    <lineage>
        <taxon>Bacteria</taxon>
        <taxon>Pseudomonadati</taxon>
        <taxon>Bacteroidota</taxon>
        <taxon>Chitinophagia</taxon>
        <taxon>Chitinophagales</taxon>
        <taxon>Chitinophagaceae</taxon>
        <taxon>Chitinophaga</taxon>
    </lineage>
</organism>